<dbReference type="AlphaFoldDB" id="W1PVB2"/>
<evidence type="ECO:0000256" key="1">
    <source>
        <dbReference type="SAM" id="MobiDB-lite"/>
    </source>
</evidence>
<dbReference type="Gramene" id="ERN11754">
    <property type="protein sequence ID" value="ERN11754"/>
    <property type="gene ID" value="AMTR_s00022p00242580"/>
</dbReference>
<proteinExistence type="predicted"/>
<dbReference type="InterPro" id="IPR044706">
    <property type="entry name" value="AUG5_plant"/>
</dbReference>
<keyword evidence="3" id="KW-1185">Reference proteome</keyword>
<dbReference type="PANTHER" id="PTHR34968">
    <property type="entry name" value="AUGMIN SUBUNIT 5"/>
    <property type="match status" value="1"/>
</dbReference>
<dbReference type="STRING" id="13333.W1PVB2"/>
<organism evidence="2 3">
    <name type="scientific">Amborella trichopoda</name>
    <dbReference type="NCBI Taxonomy" id="13333"/>
    <lineage>
        <taxon>Eukaryota</taxon>
        <taxon>Viridiplantae</taxon>
        <taxon>Streptophyta</taxon>
        <taxon>Embryophyta</taxon>
        <taxon>Tracheophyta</taxon>
        <taxon>Spermatophyta</taxon>
        <taxon>Magnoliopsida</taxon>
        <taxon>Amborellales</taxon>
        <taxon>Amborellaceae</taxon>
        <taxon>Amborella</taxon>
    </lineage>
</organism>
<sequence>MQSSSSPMAQPEAIVEWLKEMGYQPQGQYHSSIKPLPSPEALKKICRGNMVPVWNFLLHRVKSEKTTEKTRRNIMVHGSTGVEGLDKSKGSKEDSRKGRKKVEGKEGIHKGQALEGNEARERAIREREVAEREVETLRNVLQRQRKDLRGKMLEVSREEAERKRMLDEKANHRHKQVMLEAYDLQCEEAAKIFAEYHKRLQEYVNQAREARRLKVGSSSDVLDDFHAVSDKGSIYATVKGNKTADDVILIESTRERNIRKACEGLAAHMIEKLRNAFPAYDGTGIHPNPQIEAAKLGFDFDGEIPDDVKAIALESLRGPPQLLHAITTYTSRVKSLIKRETEKIDVRADAELLRYKFENNRVTDAASPDGSSHLQFQVYGNGKLGIDVSTKGKHNQLLERQKAHLQQFIATEDALNKAAEARNTCSKLIRRLEGSEDGASTHSVGGSLQNVGSLRHFELEVWAEERKAAGLRASLNTLTCEMTRLNKLCTEWKEAEASLRKKWKKIEEFDARRSELETIYTTLLRANMDAAAFWDQQPLAAREYASSTIIPACRAVLEKSAGSKDLIEREVSAFCQSPDNSLYMLPSTPQGLLESFGATGSTGPEAVAAAEKNAVMLTARAGARDPSAIPSICRVSAALQYHAGLESSDAGLASVLESLEFCLKLRGSEASILEDLSKAINQVHTRQDLVDSGRSLLSHAHRAQQEYERITTFCLNLATEQDKIIMEKWLPELRKSVLDAQKCLEDCKRVRGLVDEWWEQPAATAVDWITVDGQNVAAWLNLVKQLQMVFYDKELL</sequence>
<dbReference type="PANTHER" id="PTHR34968:SF1">
    <property type="entry name" value="AUGMIN SUBUNIT 5"/>
    <property type="match status" value="1"/>
</dbReference>
<protein>
    <recommendedName>
        <fullName evidence="4">AUGMIN subunit 5</fullName>
    </recommendedName>
</protein>
<dbReference type="HOGENOM" id="CLU_019917_0_0_1"/>
<reference evidence="3" key="1">
    <citation type="journal article" date="2013" name="Science">
        <title>The Amborella genome and the evolution of flowering plants.</title>
        <authorList>
            <consortium name="Amborella Genome Project"/>
        </authorList>
    </citation>
    <scope>NUCLEOTIDE SEQUENCE [LARGE SCALE GENOMIC DNA]</scope>
</reference>
<dbReference type="KEGG" id="atr:18439955"/>
<feature type="compositionally biased region" description="Basic and acidic residues" evidence="1">
    <location>
        <begin position="84"/>
        <end position="109"/>
    </location>
</feature>
<dbReference type="GO" id="GO:0051011">
    <property type="term" value="F:microtubule minus-end binding"/>
    <property type="evidence" value="ECO:0007669"/>
    <property type="project" value="EnsemblPlants"/>
</dbReference>
<evidence type="ECO:0000313" key="2">
    <source>
        <dbReference type="EMBL" id="ERN11754.1"/>
    </source>
</evidence>
<dbReference type="OrthoDB" id="2019614at2759"/>
<dbReference type="EMBL" id="KI392687">
    <property type="protein sequence ID" value="ERN11754.1"/>
    <property type="molecule type" value="Genomic_DNA"/>
</dbReference>
<dbReference type="GO" id="GO:0005876">
    <property type="term" value="C:spindle microtubule"/>
    <property type="evidence" value="ECO:0007669"/>
    <property type="project" value="EnsemblPlants"/>
</dbReference>
<name>W1PVB2_AMBTC</name>
<evidence type="ECO:0008006" key="4">
    <source>
        <dbReference type="Google" id="ProtNLM"/>
    </source>
</evidence>
<dbReference type="InterPro" id="IPR029131">
    <property type="entry name" value="HAUS5"/>
</dbReference>
<dbReference type="GO" id="GO:0051225">
    <property type="term" value="P:spindle assembly"/>
    <property type="evidence" value="ECO:0007669"/>
    <property type="project" value="InterPro"/>
</dbReference>
<dbReference type="Pfam" id="PF14817">
    <property type="entry name" value="HAUS5"/>
    <property type="match status" value="1"/>
</dbReference>
<feature type="region of interest" description="Disordered" evidence="1">
    <location>
        <begin position="66"/>
        <end position="122"/>
    </location>
</feature>
<dbReference type="eggNOG" id="ENOG502QRA2">
    <property type="taxonomic scope" value="Eukaryota"/>
</dbReference>
<gene>
    <name evidence="2" type="ORF">AMTR_s00022p00242580</name>
</gene>
<dbReference type="Proteomes" id="UP000017836">
    <property type="component" value="Unassembled WGS sequence"/>
</dbReference>
<dbReference type="OMA" id="LRYYVNQ"/>
<evidence type="ECO:0000313" key="3">
    <source>
        <dbReference type="Proteomes" id="UP000017836"/>
    </source>
</evidence>
<dbReference type="GO" id="GO:0070652">
    <property type="term" value="C:HAUS complex"/>
    <property type="evidence" value="ECO:0007669"/>
    <property type="project" value="InterPro"/>
</dbReference>
<accession>W1PVB2</accession>